<dbReference type="eggNOG" id="COG1175">
    <property type="taxonomic scope" value="Bacteria"/>
</dbReference>
<dbReference type="GO" id="GO:0055085">
    <property type="term" value="P:transmembrane transport"/>
    <property type="evidence" value="ECO:0007669"/>
    <property type="project" value="InterPro"/>
</dbReference>
<dbReference type="EMBL" id="CP002175">
    <property type="protein sequence ID" value="ADO76526.1"/>
    <property type="molecule type" value="Genomic_DNA"/>
</dbReference>
<keyword evidence="10" id="KW-1185">Reference proteome</keyword>
<feature type="transmembrane region" description="Helical" evidence="7">
    <location>
        <begin position="81"/>
        <end position="102"/>
    </location>
</feature>
<comment type="similarity">
    <text evidence="7">Belongs to the binding-protein-dependent transport system permease family.</text>
</comment>
<keyword evidence="3" id="KW-1003">Cell membrane</keyword>
<feature type="transmembrane region" description="Helical" evidence="7">
    <location>
        <begin position="114"/>
        <end position="134"/>
    </location>
</feature>
<feature type="transmembrane region" description="Helical" evidence="7">
    <location>
        <begin position="162"/>
        <end position="184"/>
    </location>
</feature>
<feature type="transmembrane region" description="Helical" evidence="7">
    <location>
        <begin position="271"/>
        <end position="290"/>
    </location>
</feature>
<dbReference type="PANTHER" id="PTHR30193">
    <property type="entry name" value="ABC TRANSPORTER PERMEASE PROTEIN"/>
    <property type="match status" value="1"/>
</dbReference>
<dbReference type="CDD" id="cd06261">
    <property type="entry name" value="TM_PBP2"/>
    <property type="match status" value="1"/>
</dbReference>
<reference evidence="9 10" key="2">
    <citation type="journal article" date="2011" name="Stand. Genomic Sci.">
        <title>Complete genome sequence of the extremely halophilic Halanaerobium praevalens type strain (GSL).</title>
        <authorList>
            <person name="Ivanova N."/>
            <person name="Sikorski J."/>
            <person name="Chertkov O."/>
            <person name="Nolan M."/>
            <person name="Lucas S."/>
            <person name="Hammon N."/>
            <person name="Deshpande S."/>
            <person name="Cheng J.F."/>
            <person name="Tapia R."/>
            <person name="Han C."/>
            <person name="Goodwin L."/>
            <person name="Pitluck S."/>
            <person name="Huntemann M."/>
            <person name="Liolios K."/>
            <person name="Pagani I."/>
            <person name="Mavromatis K."/>
            <person name="Ovchinikova G."/>
            <person name="Pati A."/>
            <person name="Chen A."/>
            <person name="Palaniappan K."/>
            <person name="Land M."/>
            <person name="Hauser L."/>
            <person name="Brambilla E.M."/>
            <person name="Kannan K.P."/>
            <person name="Rohde M."/>
            <person name="Tindall B.J."/>
            <person name="Goker M."/>
            <person name="Detter J.C."/>
            <person name="Woyke T."/>
            <person name="Bristow J."/>
            <person name="Eisen J.A."/>
            <person name="Markowitz V."/>
            <person name="Hugenholtz P."/>
            <person name="Kyrpides N.C."/>
            <person name="Klenk H.P."/>
            <person name="Lapidus A."/>
        </authorList>
    </citation>
    <scope>NUCLEOTIDE SEQUENCE [LARGE SCALE GENOMIC DNA]</scope>
    <source>
        <strain evidence="10">ATCC 33744 / DSM 2228 / GSL</strain>
    </source>
</reference>
<dbReference type="Proteomes" id="UP000006866">
    <property type="component" value="Chromosome"/>
</dbReference>
<evidence type="ECO:0000256" key="6">
    <source>
        <dbReference type="ARBA" id="ARBA00023136"/>
    </source>
</evidence>
<feature type="domain" description="ABC transmembrane type-1" evidence="8">
    <location>
        <begin position="77"/>
        <end position="291"/>
    </location>
</feature>
<dbReference type="InterPro" id="IPR000515">
    <property type="entry name" value="MetI-like"/>
</dbReference>
<organism evidence="9 10">
    <name type="scientific">Halanaerobium praevalens (strain ATCC 33744 / DSM 2228 / GSL)</name>
    <dbReference type="NCBI Taxonomy" id="572479"/>
    <lineage>
        <taxon>Bacteria</taxon>
        <taxon>Bacillati</taxon>
        <taxon>Bacillota</taxon>
        <taxon>Clostridia</taxon>
        <taxon>Halanaerobiales</taxon>
        <taxon>Halanaerobiaceae</taxon>
        <taxon>Halanaerobium</taxon>
    </lineage>
</organism>
<dbReference type="GO" id="GO:0005886">
    <property type="term" value="C:plasma membrane"/>
    <property type="evidence" value="ECO:0007669"/>
    <property type="project" value="UniProtKB-SubCell"/>
</dbReference>
<dbReference type="Gene3D" id="1.10.3720.10">
    <property type="entry name" value="MetI-like"/>
    <property type="match status" value="1"/>
</dbReference>
<protein>
    <submittedName>
        <fullName evidence="9">Carbohydrate ABC transporter membrane protein 1, CUT1 family</fullName>
    </submittedName>
</protein>
<dbReference type="PROSITE" id="PS50928">
    <property type="entry name" value="ABC_TM1"/>
    <property type="match status" value="1"/>
</dbReference>
<feature type="transmembrane region" description="Helical" evidence="7">
    <location>
        <begin position="18"/>
        <end position="36"/>
    </location>
</feature>
<evidence type="ECO:0000256" key="7">
    <source>
        <dbReference type="RuleBase" id="RU363032"/>
    </source>
</evidence>
<evidence type="ECO:0000313" key="9">
    <source>
        <dbReference type="EMBL" id="ADO76526.1"/>
    </source>
</evidence>
<proteinExistence type="inferred from homology"/>
<evidence type="ECO:0000256" key="5">
    <source>
        <dbReference type="ARBA" id="ARBA00022989"/>
    </source>
</evidence>
<keyword evidence="2 7" id="KW-0813">Transport</keyword>
<dbReference type="InterPro" id="IPR051393">
    <property type="entry name" value="ABC_transporter_permease"/>
</dbReference>
<keyword evidence="5 7" id="KW-1133">Transmembrane helix</keyword>
<keyword evidence="4 7" id="KW-0812">Transmembrane</keyword>
<dbReference type="AlphaFoldDB" id="E3DNI8"/>
<evidence type="ECO:0000256" key="4">
    <source>
        <dbReference type="ARBA" id="ARBA00022692"/>
    </source>
</evidence>
<dbReference type="RefSeq" id="WP_014552559.1">
    <property type="nucleotide sequence ID" value="NC_017455.1"/>
</dbReference>
<evidence type="ECO:0000256" key="3">
    <source>
        <dbReference type="ARBA" id="ARBA00022475"/>
    </source>
</evidence>
<comment type="subcellular location">
    <subcellularLocation>
        <location evidence="1 7">Cell membrane</location>
        <topology evidence="1 7">Multi-pass membrane protein</topology>
    </subcellularLocation>
</comment>
<evidence type="ECO:0000259" key="8">
    <source>
        <dbReference type="PROSITE" id="PS50928"/>
    </source>
</evidence>
<dbReference type="KEGG" id="hpk:Hprae_0370"/>
<dbReference type="PANTHER" id="PTHR30193:SF37">
    <property type="entry name" value="INNER MEMBRANE ABC TRANSPORTER PERMEASE PROTEIN YCJO"/>
    <property type="match status" value="1"/>
</dbReference>
<dbReference type="PATRIC" id="fig|572479.3.peg.374"/>
<keyword evidence="6 7" id="KW-0472">Membrane</keyword>
<dbReference type="STRING" id="572479.Hprae_0370"/>
<accession>E3DNI8</accession>
<feature type="transmembrane region" description="Helical" evidence="7">
    <location>
        <begin position="214"/>
        <end position="233"/>
    </location>
</feature>
<name>E3DNI8_HALPG</name>
<dbReference type="Pfam" id="PF00528">
    <property type="entry name" value="BPD_transp_1"/>
    <property type="match status" value="1"/>
</dbReference>
<evidence type="ECO:0000256" key="2">
    <source>
        <dbReference type="ARBA" id="ARBA00022448"/>
    </source>
</evidence>
<evidence type="ECO:0000313" key="10">
    <source>
        <dbReference type="Proteomes" id="UP000006866"/>
    </source>
</evidence>
<dbReference type="SUPFAM" id="SSF161098">
    <property type="entry name" value="MetI-like"/>
    <property type="match status" value="1"/>
</dbReference>
<sequence length="302" mass="34672">MDFIKENIFSSSKKTDNFWAYLMISPYFIGAIIFYIWPIMQSLYFSFTEWGAFGGTTLVGLKNYLSIFQDPEFYISLKNTFIYTGLSVPISIIIGIIVAVLLNQKIKGLVVYRTLYFLPVITMPAAIAMIWRWLYNADYGLINYLLSTINIQGPRWITSPDLVLYSVIIVGIWSTIGYNMVIFLSGLQGIPSSLYEVADIDGAGPFTKFFKITLPLLTPTIFFVSIISIINSLKVFDLIFMMVDETSFIIEDTQSIVYFFYKTAFRLNQKGYASAILIILFLIIFVLTIFQTKLQDKWVHYN</sequence>
<evidence type="ECO:0000256" key="1">
    <source>
        <dbReference type="ARBA" id="ARBA00004651"/>
    </source>
</evidence>
<reference evidence="10" key="1">
    <citation type="submission" date="2010-10" db="EMBL/GenBank/DDBJ databases">
        <title>The complete genome of Halanaerobium praevalens DSM 2228.</title>
        <authorList>
            <consortium name="US DOE Joint Genome Institute (JGI-PGF)"/>
            <person name="Lucas S."/>
            <person name="Copeland A."/>
            <person name="Lapidus A."/>
            <person name="Glavina del Rio T."/>
            <person name="Dalin E."/>
            <person name="Tice H."/>
            <person name="Bruce D."/>
            <person name="Goodwin L."/>
            <person name="Pitluck S."/>
            <person name="Kyrpides N."/>
            <person name="Mavromatis K."/>
            <person name="Ivanova N."/>
            <person name="Ovchinnikova G."/>
            <person name="Chertkov O."/>
            <person name="Detter J.C."/>
            <person name="Han C."/>
            <person name="Larimer F."/>
            <person name="Land M."/>
            <person name="Hauser L."/>
            <person name="Markowitz V."/>
            <person name="Cheng J.-F."/>
            <person name="Hugenholtz P."/>
            <person name="Woyke T."/>
            <person name="Wu D."/>
            <person name="Tindall B."/>
            <person name="Pomrenke H.G."/>
            <person name="Brambilla E."/>
            <person name="Klenk H.-P."/>
            <person name="Eisen J.A."/>
        </authorList>
    </citation>
    <scope>NUCLEOTIDE SEQUENCE [LARGE SCALE GENOMIC DNA]</scope>
    <source>
        <strain evidence="10">ATCC 33744 / DSM 2228 / GSL</strain>
    </source>
</reference>
<gene>
    <name evidence="9" type="ordered locus">Hprae_0370</name>
</gene>
<dbReference type="InterPro" id="IPR035906">
    <property type="entry name" value="MetI-like_sf"/>
</dbReference>
<dbReference type="HOGENOM" id="CLU_016047_0_2_9"/>